<evidence type="ECO:0000313" key="1">
    <source>
        <dbReference type="EMBL" id="KAK9767530.1"/>
    </source>
</evidence>
<comment type="caution">
    <text evidence="1">The sequence shown here is derived from an EMBL/GenBank/DDBJ whole genome shotgun (WGS) entry which is preliminary data.</text>
</comment>
<accession>A0ABR2X198</accession>
<gene>
    <name evidence="1" type="ORF">K7432_002630</name>
</gene>
<reference evidence="1 2" key="1">
    <citation type="submission" date="2023-04" db="EMBL/GenBank/DDBJ databases">
        <title>Genome of Basidiobolus ranarum AG-B5.</title>
        <authorList>
            <person name="Stajich J.E."/>
            <person name="Carter-House D."/>
            <person name="Gryganskyi A."/>
        </authorList>
    </citation>
    <scope>NUCLEOTIDE SEQUENCE [LARGE SCALE GENOMIC DNA]</scope>
    <source>
        <strain evidence="1 2">AG-B5</strain>
    </source>
</reference>
<sequence length="165" mass="18934">MLCFIAFCFRGDSDVLSKKEQHVRFSDINPFDHRILGVVSLKGDYQVPENVGSKIQRIKDGSRMCVLVKSGKDQFVGYLEEDPFRSLVRFPMELCRTDPNWLAKKWAQMSQDSGYEEDYTTTTTPTSMCTKNEEIIPYKLNVMSHTTTSIPVEDNSQFTQVDLTN</sequence>
<evidence type="ECO:0000313" key="2">
    <source>
        <dbReference type="Proteomes" id="UP001479436"/>
    </source>
</evidence>
<name>A0ABR2X198_9FUNG</name>
<organism evidence="1 2">
    <name type="scientific">Basidiobolus ranarum</name>
    <dbReference type="NCBI Taxonomy" id="34480"/>
    <lineage>
        <taxon>Eukaryota</taxon>
        <taxon>Fungi</taxon>
        <taxon>Fungi incertae sedis</taxon>
        <taxon>Zoopagomycota</taxon>
        <taxon>Entomophthoromycotina</taxon>
        <taxon>Basidiobolomycetes</taxon>
        <taxon>Basidiobolales</taxon>
        <taxon>Basidiobolaceae</taxon>
        <taxon>Basidiobolus</taxon>
    </lineage>
</organism>
<dbReference type="Proteomes" id="UP001479436">
    <property type="component" value="Unassembled WGS sequence"/>
</dbReference>
<keyword evidence="2" id="KW-1185">Reference proteome</keyword>
<protein>
    <submittedName>
        <fullName evidence="1">Uncharacterized protein</fullName>
    </submittedName>
</protein>
<dbReference type="EMBL" id="JASJQH010000072">
    <property type="protein sequence ID" value="KAK9767530.1"/>
    <property type="molecule type" value="Genomic_DNA"/>
</dbReference>
<proteinExistence type="predicted"/>